<dbReference type="InterPro" id="IPR011990">
    <property type="entry name" value="TPR-like_helical_dom_sf"/>
</dbReference>
<sequence>MFPLHKATCTGSGHGSNTGRAAQQEGTWWRWRRPRPAAVPRLASFCGHLVTALLCMGPWSAAGAATPAAPVQVSPVTASDVTLEAQGLQLLNGNRLTEALAAFQAALPLRLARLGADAAETAALLGHLGETQYHLGQTAMALVTFQQILAAVEGREGGGTPAAAVALASVGLLQLELEQWAGARTTLTTALAHLDALNPTGTVDTGVVLFGLGRLAVRQGDDVGALGFLRRALPLYEAALGPDAPEIAAVQETLGFTELRQQLILPARQHLGEALATVQRRYGQDAPAVGRLAGALALAYTDAPPGLQDHGRAMTYHRLFAQAFFAAQLAAFRNLDSAAKVQFNALARDQFTRYFEAVFIERMVDEAGSRPVVRAAFESWLTFKGSASALENGLSALLSRSDPALRARIRSYLDLRGELATLSTAPPLTVQDAARTAVRLAELRARLTALEQSLSGELGRFQDVLLAGRITLDQLQGVLRRGEVYLDYVWTDTNVFAYAYTWDGRFEVQWLPLMGKVAATYEALRRGAEAGLSEDALRPQATFLYDMLIRPLSSTFQGATSLIVSPDGPLNFLPFELLSDGRHSLLERFALRYVPSGRDLLRLRRRPAVAPTSPAAVFGNPAYWAVPQAQTPPPPETTGRGAVSGGGDPAGETAATLSEVLRGTVFAALPGTGTEAQTVSALLGNDTRVFLGADASDLQLFGLSSPRVLHIGTHGFFLQQAWERRALPNPMLRAGLALAGAQTAVSEGSGEGLLTGLQLAGLHLDGTDLVVLSACETGLGDAVAGEGVAGLNQAFLTAGAQRIVLSQWKVPDTQTAELMAAFYARYTRGTEAAEALRQAKLTMKRRGLPPRDWAAFLLSGG</sequence>
<evidence type="ECO:0000313" key="4">
    <source>
        <dbReference type="Proteomes" id="UP000639973"/>
    </source>
</evidence>
<name>A0ABQ2G709_9DEIO</name>
<organism evidence="3 4">
    <name type="scientific">Deinococcus aerolatus</name>
    <dbReference type="NCBI Taxonomy" id="522487"/>
    <lineage>
        <taxon>Bacteria</taxon>
        <taxon>Thermotogati</taxon>
        <taxon>Deinococcota</taxon>
        <taxon>Deinococci</taxon>
        <taxon>Deinococcales</taxon>
        <taxon>Deinococcaceae</taxon>
        <taxon>Deinococcus</taxon>
    </lineage>
</organism>
<gene>
    <name evidence="3" type="ORF">GCM10010840_15960</name>
</gene>
<proteinExistence type="predicted"/>
<reference evidence="4" key="1">
    <citation type="journal article" date="2019" name="Int. J. Syst. Evol. Microbiol.">
        <title>The Global Catalogue of Microorganisms (GCM) 10K type strain sequencing project: providing services to taxonomists for standard genome sequencing and annotation.</title>
        <authorList>
            <consortium name="The Broad Institute Genomics Platform"/>
            <consortium name="The Broad Institute Genome Sequencing Center for Infectious Disease"/>
            <person name="Wu L."/>
            <person name="Ma J."/>
        </authorList>
    </citation>
    <scope>NUCLEOTIDE SEQUENCE [LARGE SCALE GENOMIC DNA]</scope>
    <source>
        <strain evidence="4">JCM 15442</strain>
    </source>
</reference>
<dbReference type="RefSeq" id="WP_188970715.1">
    <property type="nucleotide sequence ID" value="NZ_BMOL01000006.1"/>
</dbReference>
<dbReference type="InterPro" id="IPR024983">
    <property type="entry name" value="CHAT_dom"/>
</dbReference>
<dbReference type="PANTHER" id="PTHR10098">
    <property type="entry name" value="RAPSYN-RELATED"/>
    <property type="match status" value="1"/>
</dbReference>
<keyword evidence="4" id="KW-1185">Reference proteome</keyword>
<dbReference type="SUPFAM" id="SSF48452">
    <property type="entry name" value="TPR-like"/>
    <property type="match status" value="2"/>
</dbReference>
<accession>A0ABQ2G709</accession>
<dbReference type="Pfam" id="PF12770">
    <property type="entry name" value="CHAT"/>
    <property type="match status" value="1"/>
</dbReference>
<evidence type="ECO:0000259" key="2">
    <source>
        <dbReference type="Pfam" id="PF12770"/>
    </source>
</evidence>
<protein>
    <recommendedName>
        <fullName evidence="2">CHAT domain-containing protein</fullName>
    </recommendedName>
</protein>
<comment type="caution">
    <text evidence="3">The sequence shown here is derived from an EMBL/GenBank/DDBJ whole genome shotgun (WGS) entry which is preliminary data.</text>
</comment>
<feature type="region of interest" description="Disordered" evidence="1">
    <location>
        <begin position="629"/>
        <end position="652"/>
    </location>
</feature>
<dbReference type="Gene3D" id="1.25.40.10">
    <property type="entry name" value="Tetratricopeptide repeat domain"/>
    <property type="match status" value="1"/>
</dbReference>
<feature type="compositionally biased region" description="Polar residues" evidence="1">
    <location>
        <begin position="9"/>
        <end position="26"/>
    </location>
</feature>
<dbReference type="EMBL" id="BMOL01000006">
    <property type="protein sequence ID" value="GGL78928.1"/>
    <property type="molecule type" value="Genomic_DNA"/>
</dbReference>
<feature type="domain" description="CHAT" evidence="2">
    <location>
        <begin position="540"/>
        <end position="860"/>
    </location>
</feature>
<feature type="region of interest" description="Disordered" evidence="1">
    <location>
        <begin position="1"/>
        <end position="26"/>
    </location>
</feature>
<evidence type="ECO:0000313" key="3">
    <source>
        <dbReference type="EMBL" id="GGL78928.1"/>
    </source>
</evidence>
<evidence type="ECO:0000256" key="1">
    <source>
        <dbReference type="SAM" id="MobiDB-lite"/>
    </source>
</evidence>
<dbReference type="Proteomes" id="UP000639973">
    <property type="component" value="Unassembled WGS sequence"/>
</dbReference>